<dbReference type="InterPro" id="IPR008428">
    <property type="entry name" value="Chond_GalNAc"/>
</dbReference>
<evidence type="ECO:0000259" key="11">
    <source>
        <dbReference type="PROSITE" id="PS51820"/>
    </source>
</evidence>
<reference evidence="12" key="1">
    <citation type="submission" date="2025-08" db="UniProtKB">
        <authorList>
            <consortium name="Ensembl"/>
        </authorList>
    </citation>
    <scope>IDENTIFICATION</scope>
</reference>
<proteinExistence type="inferred from homology"/>
<comment type="catalytic activity">
    <reaction evidence="9">
        <text>an N-acetyl-beta-D-glucosaminyl derivative + UDP-N-acetyl-alpha-D-galactosamine = an N-acetyl-beta-D-galactosaminyl-(1-&gt;4)-N-acetyl-beta-D-glucosaminyl derivative + UDP + H(+)</text>
        <dbReference type="Rhea" id="RHEA:20493"/>
        <dbReference type="ChEBI" id="CHEBI:15378"/>
        <dbReference type="ChEBI" id="CHEBI:58223"/>
        <dbReference type="ChEBI" id="CHEBI:61631"/>
        <dbReference type="ChEBI" id="CHEBI:67138"/>
        <dbReference type="ChEBI" id="CHEBI:138027"/>
        <dbReference type="EC" id="2.4.1.244"/>
    </reaction>
</comment>
<comment type="subcellular location">
    <subcellularLocation>
        <location evidence="1 9">Golgi apparatus</location>
        <location evidence="1 9">Golgi stack membrane</location>
        <topology evidence="1 9">Single-pass type II membrane protein</topology>
    </subcellularLocation>
</comment>
<dbReference type="SMART" id="SM00758">
    <property type="entry name" value="PA14"/>
    <property type="match status" value="1"/>
</dbReference>
<evidence type="ECO:0000256" key="2">
    <source>
        <dbReference type="ARBA" id="ARBA00009239"/>
    </source>
</evidence>
<comment type="function">
    <text evidence="9">Transfers N-acetylgalactosamine (GalNAc) from UDP-GalNAc to N-acetylglucosamine-beta-benzyl with a beta-1,4-linkage to form N,N'-diacetyllactosediamine, GalNAc-beta-1,4-GlcNAc structures in N-linked glycans and probably O-linked glycans.</text>
</comment>
<dbReference type="InterPro" id="IPR051227">
    <property type="entry name" value="CS_glycosyltransferase"/>
</dbReference>
<reference evidence="12" key="2">
    <citation type="submission" date="2025-09" db="UniProtKB">
        <authorList>
            <consortium name="Ensembl"/>
        </authorList>
    </citation>
    <scope>IDENTIFICATION</scope>
</reference>
<sequence>MIVEFFPWKKLRRNSRYLLFGAILLLGIFAFYHETVAAKVWSSDTGMKGDAGGSWGGAMFDRARKVNQPVSTEDSAAWRSSFNPQTWKPEYKGKANMHIFEDWCGSSTADLSKNLHYPLYAHSRTTVQKLAVTPKWTNYGLRIFGYIHPYTDGEFVFALSSDDNSEFWLSTDDSPLNLQLLAWVGKTGKEWTAPGEFEKYASQTSRPVWLSAQGRYFFEVIHKQNDRGTDHVEVAWQLTDHDSRFMVIESRHISLYVDESALLMSDIAHIPQTDASHQRTPAKQSSVAADMLREDLRDTLYKVPLMNSKLLQGVLPDCSYNPSYTIKDFPLMRYQGLQFVHLSYIYPNDYTRLTHMETEKSCFYQDSPYYRKMFGFSRYMRLDGPEKENIGMDFGFQKRKSEQDEEDEFDFEAYQREKEARRGQIDNALFPDYGDDFDDYNQRRRRKLFSLANQESNNALKNASVTRLRVPKTQPVAQQPAEPLQLVPMQSSKQVKPKMNPKRVKRKLLKSVKKSVRQIQKNVTIPVGRPKRNKKKRAVRVKSEQLNPKQLQIQKAHKMNDTQIQRIKTVNLRPVKRDVPLLETSKVAKQWKNEIEKGAMELDQTSTKRSTTPKREHPLVRSNQRGRYRRKHLRDMDVLMNVTLQKDLDNSVRRAKIITSGKKDTKWSDTNRGEEQVGDEDEVQNRAVIRKETVEMEKDSLWGPVGDFEGMDDEDSTPAPVFDPEINWNQTFQVSPLDLQAKRSDWIDLHCNISGNLLFQASEAMPMVEAFMEQLNNKHHGQYTLVRVVNVVKRVDTIQGNRYLLELELKDVHGHLLRLSHYIYALIRHSSLSEDNFDYHQPKPQPKPQQVLCNPVGFRWNPTATVHFIVPVKNQARWVQQLISDMEQLFRETGDMNFNLIIADYNSTDMDVRSALQKSKLFRYQYVKLGGNFERSAGLQAGINLIDNDHSIVFLCDLHIHFPPSIIDTIRQHCVEGYMAFAPIVMRLDCGSTPAEPRGYWEVNGFGLLGIYKSDLDAVGGMNTKEFTNRWGGEDWELLDRILQGGLEVERIYLRNFFHRFHSKRGMWNRQMIPSNRYTSSSPPLCWELTSLSSSGFSSLRVMFVCVIFLLL</sequence>
<dbReference type="Gene3D" id="3.90.550.10">
    <property type="entry name" value="Spore Coat Polysaccharide Biosynthesis Protein SpsA, Chain A"/>
    <property type="match status" value="1"/>
</dbReference>
<dbReference type="InterPro" id="IPR037524">
    <property type="entry name" value="PA14/GLEYA"/>
</dbReference>
<feature type="region of interest" description="Disordered" evidence="10">
    <location>
        <begin position="662"/>
        <end position="682"/>
    </location>
</feature>
<keyword evidence="6" id="KW-1133">Transmembrane helix</keyword>
<keyword evidence="13" id="KW-1185">Reference proteome</keyword>
<organism evidence="12 13">
    <name type="scientific">Labrus bergylta</name>
    <name type="common">ballan wrasse</name>
    <dbReference type="NCBI Taxonomy" id="56723"/>
    <lineage>
        <taxon>Eukaryota</taxon>
        <taxon>Metazoa</taxon>
        <taxon>Chordata</taxon>
        <taxon>Craniata</taxon>
        <taxon>Vertebrata</taxon>
        <taxon>Euteleostomi</taxon>
        <taxon>Actinopterygii</taxon>
        <taxon>Neopterygii</taxon>
        <taxon>Teleostei</taxon>
        <taxon>Neoteleostei</taxon>
        <taxon>Acanthomorphata</taxon>
        <taxon>Eupercaria</taxon>
        <taxon>Labriformes</taxon>
        <taxon>Labridae</taxon>
        <taxon>Labrus</taxon>
    </lineage>
</organism>
<dbReference type="Pfam" id="PF07691">
    <property type="entry name" value="PA14"/>
    <property type="match status" value="1"/>
</dbReference>
<keyword evidence="3 9" id="KW-0808">Transferase</keyword>
<protein>
    <recommendedName>
        <fullName evidence="9">Beta-1,4-N-acetylgalactosaminyltransferase</fullName>
        <ecNumber evidence="9">2.4.1.244</ecNumber>
    </recommendedName>
</protein>
<dbReference type="GO" id="GO:0033842">
    <property type="term" value="F:N-acetyl-beta-glucosaminyl-derivative 4-beta-N-acetylgalactosaminyltransferase activity"/>
    <property type="evidence" value="ECO:0007669"/>
    <property type="project" value="UniProtKB-EC"/>
</dbReference>
<evidence type="ECO:0000256" key="8">
    <source>
        <dbReference type="ARBA" id="ARBA00023136"/>
    </source>
</evidence>
<dbReference type="STRING" id="56723.ENSLBEP00000025649"/>
<evidence type="ECO:0000256" key="9">
    <source>
        <dbReference type="RuleBase" id="RU364016"/>
    </source>
</evidence>
<dbReference type="EC" id="2.4.1.244" evidence="9"/>
<evidence type="ECO:0000256" key="6">
    <source>
        <dbReference type="ARBA" id="ARBA00022989"/>
    </source>
</evidence>
<dbReference type="PANTHER" id="PTHR12369:SF15">
    <property type="entry name" value="BETA-1,4-N-ACETYLGALACTOSAMINYLTRANSFERASE 3"/>
    <property type="match status" value="1"/>
</dbReference>
<keyword evidence="4" id="KW-0812">Transmembrane</keyword>
<evidence type="ECO:0000256" key="7">
    <source>
        <dbReference type="ARBA" id="ARBA00023034"/>
    </source>
</evidence>
<evidence type="ECO:0000256" key="3">
    <source>
        <dbReference type="ARBA" id="ARBA00022679"/>
    </source>
</evidence>
<dbReference type="InParanoid" id="A0A3Q3G1Y5"/>
<dbReference type="PROSITE" id="PS51820">
    <property type="entry name" value="PA14"/>
    <property type="match status" value="1"/>
</dbReference>
<evidence type="ECO:0000256" key="10">
    <source>
        <dbReference type="SAM" id="MobiDB-lite"/>
    </source>
</evidence>
<dbReference type="GeneTree" id="ENSGT01050000244857"/>
<evidence type="ECO:0000256" key="1">
    <source>
        <dbReference type="ARBA" id="ARBA00004447"/>
    </source>
</evidence>
<dbReference type="GO" id="GO:0032580">
    <property type="term" value="C:Golgi cisterna membrane"/>
    <property type="evidence" value="ECO:0007669"/>
    <property type="project" value="UniProtKB-SubCell"/>
</dbReference>
<dbReference type="Ensembl" id="ENSLBET00000026937.1">
    <property type="protein sequence ID" value="ENSLBEP00000025649.1"/>
    <property type="gene ID" value="ENSLBEG00000019581.1"/>
</dbReference>
<comment type="similarity">
    <text evidence="2 9">Belongs to the chondroitin N-acetylgalactosaminyltransferase family.</text>
</comment>
<dbReference type="AlphaFoldDB" id="A0A3Q3G1Y5"/>
<dbReference type="Proteomes" id="UP000261660">
    <property type="component" value="Unplaced"/>
</dbReference>
<feature type="domain" description="PA14" evidence="11">
    <location>
        <begin position="90"/>
        <end position="251"/>
    </location>
</feature>
<keyword evidence="5 9" id="KW-0735">Signal-anchor</keyword>
<dbReference type="CDD" id="cd00761">
    <property type="entry name" value="Glyco_tranf_GTA_type"/>
    <property type="match status" value="1"/>
</dbReference>
<dbReference type="InterPro" id="IPR029044">
    <property type="entry name" value="Nucleotide-diphossugar_trans"/>
</dbReference>
<evidence type="ECO:0000313" key="13">
    <source>
        <dbReference type="Proteomes" id="UP000261660"/>
    </source>
</evidence>
<dbReference type="FunCoup" id="A0A3Q3G1Y5">
    <property type="interactions" value="351"/>
</dbReference>
<evidence type="ECO:0000313" key="12">
    <source>
        <dbReference type="Ensembl" id="ENSLBEP00000025649.1"/>
    </source>
</evidence>
<feature type="region of interest" description="Disordered" evidence="10">
    <location>
        <begin position="601"/>
        <end position="626"/>
    </location>
</feature>
<dbReference type="Pfam" id="PF05679">
    <property type="entry name" value="CHGN"/>
    <property type="match status" value="1"/>
</dbReference>
<dbReference type="SUPFAM" id="SSF53448">
    <property type="entry name" value="Nucleotide-diphospho-sugar transferases"/>
    <property type="match status" value="1"/>
</dbReference>
<dbReference type="PANTHER" id="PTHR12369">
    <property type="entry name" value="CHONDROITIN SYNTHASE"/>
    <property type="match status" value="1"/>
</dbReference>
<name>A0A3Q3G1Y5_9LABR</name>
<keyword evidence="8" id="KW-0472">Membrane</keyword>
<keyword evidence="7 9" id="KW-0333">Golgi apparatus</keyword>
<evidence type="ECO:0000256" key="4">
    <source>
        <dbReference type="ARBA" id="ARBA00022692"/>
    </source>
</evidence>
<accession>A0A3Q3G1Y5</accession>
<feature type="compositionally biased region" description="Basic and acidic residues" evidence="10">
    <location>
        <begin position="662"/>
        <end position="675"/>
    </location>
</feature>
<evidence type="ECO:0000256" key="5">
    <source>
        <dbReference type="ARBA" id="ARBA00022968"/>
    </source>
</evidence>
<dbReference type="InterPro" id="IPR011658">
    <property type="entry name" value="PA14_dom"/>
</dbReference>